<dbReference type="PROSITE" id="PS00059">
    <property type="entry name" value="ADH_ZINC"/>
    <property type="match status" value="1"/>
</dbReference>
<sequence length="371" mass="40199">MKGLLYYGNRDLRYSEDIETPQIRNANEVQIDVAWCGICGSDLHEYLEGPLFMPTVADHISGKKMPLCIGHEFSGVVKTIGKDVTHVKVGDNVVVEATTHCSDRPRFCNDHSKCLACSQGFFNCCSRLSFTGLGTDHGGFSDTVVVGADHVLKIPDNIPLDIGALVEPLSVAWHAVERSNLREGQSALVLGGGPIGLAVVMALQGHNAGKIVVSEPAEIRRQFAANLGVEVFNPTEHDDCVGALRELMGIKEGFDASYDCSGVPATLLQSIEALGPKGIAINVAVWPNVPTPYMPMDLTFQEKTATGSMCYTITDFEQVIEALHTGQMSMEKVRMLITGKINLKDGIEQGFARLISHKEQNVKILVTPHAI</sequence>
<dbReference type="InterPro" id="IPR013154">
    <property type="entry name" value="ADH-like_N"/>
</dbReference>
<evidence type="ECO:0000256" key="1">
    <source>
        <dbReference type="ARBA" id="ARBA00001947"/>
    </source>
</evidence>
<dbReference type="GO" id="GO:0008270">
    <property type="term" value="F:zinc ion binding"/>
    <property type="evidence" value="ECO:0007669"/>
    <property type="project" value="InterPro"/>
</dbReference>
<dbReference type="GO" id="GO:0000721">
    <property type="term" value="F:(R,R)-butanediol dehydrogenase activity"/>
    <property type="evidence" value="ECO:0007669"/>
    <property type="project" value="TreeGrafter"/>
</dbReference>
<dbReference type="AlphaFoldDB" id="W6MF89"/>
<dbReference type="Gene3D" id="3.40.50.720">
    <property type="entry name" value="NAD(P)-binding Rossmann-like Domain"/>
    <property type="match status" value="1"/>
</dbReference>
<dbReference type="InterPro" id="IPR013149">
    <property type="entry name" value="ADH-like_C"/>
</dbReference>
<comment type="similarity">
    <text evidence="2 6">Belongs to the zinc-containing alcohol dehydrogenase family.</text>
</comment>
<organism evidence="9 10">
    <name type="scientific">Kuraishia capsulata CBS 1993</name>
    <dbReference type="NCBI Taxonomy" id="1382522"/>
    <lineage>
        <taxon>Eukaryota</taxon>
        <taxon>Fungi</taxon>
        <taxon>Dikarya</taxon>
        <taxon>Ascomycota</taxon>
        <taxon>Saccharomycotina</taxon>
        <taxon>Pichiomycetes</taxon>
        <taxon>Pichiales</taxon>
        <taxon>Pichiaceae</taxon>
        <taxon>Kuraishia</taxon>
    </lineage>
</organism>
<feature type="domain" description="Alcohol dehydrogenase-like N-terminal" evidence="8">
    <location>
        <begin position="26"/>
        <end position="156"/>
    </location>
</feature>
<dbReference type="RefSeq" id="XP_022456144.1">
    <property type="nucleotide sequence ID" value="XM_022604591.1"/>
</dbReference>
<keyword evidence="3 6" id="KW-0479">Metal-binding</keyword>
<evidence type="ECO:0000313" key="10">
    <source>
        <dbReference type="Proteomes" id="UP000019384"/>
    </source>
</evidence>
<keyword evidence="4 6" id="KW-0862">Zinc</keyword>
<accession>W6MF89</accession>
<reference evidence="9" key="1">
    <citation type="submission" date="2013-12" db="EMBL/GenBank/DDBJ databases">
        <authorList>
            <person name="Genoscope - CEA"/>
        </authorList>
    </citation>
    <scope>NUCLEOTIDE SEQUENCE</scope>
    <source>
        <strain evidence="9">CBS 1993</strain>
    </source>
</reference>
<evidence type="ECO:0000256" key="2">
    <source>
        <dbReference type="ARBA" id="ARBA00008072"/>
    </source>
</evidence>
<evidence type="ECO:0008006" key="11">
    <source>
        <dbReference type="Google" id="ProtNLM"/>
    </source>
</evidence>
<protein>
    <recommendedName>
        <fullName evidence="11">Enoyl reductase (ER) domain-containing protein</fullName>
    </recommendedName>
</protein>
<dbReference type="InterPro" id="IPR011032">
    <property type="entry name" value="GroES-like_sf"/>
</dbReference>
<evidence type="ECO:0000256" key="3">
    <source>
        <dbReference type="ARBA" id="ARBA00022723"/>
    </source>
</evidence>
<dbReference type="SUPFAM" id="SSF51735">
    <property type="entry name" value="NAD(P)-binding Rossmann-fold domains"/>
    <property type="match status" value="1"/>
</dbReference>
<dbReference type="GO" id="GO:0034079">
    <property type="term" value="P:butanediol biosynthetic process"/>
    <property type="evidence" value="ECO:0007669"/>
    <property type="project" value="TreeGrafter"/>
</dbReference>
<dbReference type="GeneID" id="34517532"/>
<keyword evidence="5" id="KW-0560">Oxidoreductase</keyword>
<dbReference type="Proteomes" id="UP000019384">
    <property type="component" value="Unassembled WGS sequence"/>
</dbReference>
<dbReference type="InterPro" id="IPR002328">
    <property type="entry name" value="ADH_Zn_CS"/>
</dbReference>
<evidence type="ECO:0000259" key="8">
    <source>
        <dbReference type="Pfam" id="PF08240"/>
    </source>
</evidence>
<feature type="domain" description="Alcohol dehydrogenase-like C-terminal" evidence="7">
    <location>
        <begin position="194"/>
        <end position="323"/>
    </location>
</feature>
<dbReference type="HOGENOM" id="CLU_026673_11_0_1"/>
<dbReference type="PANTHER" id="PTHR43161">
    <property type="entry name" value="SORBITOL DEHYDROGENASE"/>
    <property type="match status" value="1"/>
</dbReference>
<dbReference type="STRING" id="1382522.W6MF89"/>
<dbReference type="EMBL" id="HG793125">
    <property type="protein sequence ID" value="CDK24126.1"/>
    <property type="molecule type" value="Genomic_DNA"/>
</dbReference>
<dbReference type="Pfam" id="PF08240">
    <property type="entry name" value="ADH_N"/>
    <property type="match status" value="1"/>
</dbReference>
<dbReference type="CDD" id="cd08233">
    <property type="entry name" value="butanediol_DH_like"/>
    <property type="match status" value="1"/>
</dbReference>
<evidence type="ECO:0000256" key="6">
    <source>
        <dbReference type="RuleBase" id="RU361277"/>
    </source>
</evidence>
<dbReference type="InterPro" id="IPR036291">
    <property type="entry name" value="NAD(P)-bd_dom_sf"/>
</dbReference>
<dbReference type="Pfam" id="PF00107">
    <property type="entry name" value="ADH_zinc_N"/>
    <property type="match status" value="1"/>
</dbReference>
<evidence type="ECO:0000256" key="5">
    <source>
        <dbReference type="ARBA" id="ARBA00023002"/>
    </source>
</evidence>
<evidence type="ECO:0000313" key="9">
    <source>
        <dbReference type="EMBL" id="CDK24126.1"/>
    </source>
</evidence>
<dbReference type="PANTHER" id="PTHR43161:SF23">
    <property type="entry name" value="(R,R)-BUTANEDIOL DEHYDROGENASE-RELATED"/>
    <property type="match status" value="1"/>
</dbReference>
<dbReference type="SUPFAM" id="SSF50129">
    <property type="entry name" value="GroES-like"/>
    <property type="match status" value="1"/>
</dbReference>
<dbReference type="Gene3D" id="3.90.180.10">
    <property type="entry name" value="Medium-chain alcohol dehydrogenases, catalytic domain"/>
    <property type="match status" value="1"/>
</dbReference>
<evidence type="ECO:0000256" key="4">
    <source>
        <dbReference type="ARBA" id="ARBA00022833"/>
    </source>
</evidence>
<comment type="cofactor">
    <cofactor evidence="1 6">
        <name>Zn(2+)</name>
        <dbReference type="ChEBI" id="CHEBI:29105"/>
    </cofactor>
</comment>
<dbReference type="OrthoDB" id="5363962at2759"/>
<dbReference type="GO" id="GO:0005737">
    <property type="term" value="C:cytoplasm"/>
    <property type="evidence" value="ECO:0007669"/>
    <property type="project" value="TreeGrafter"/>
</dbReference>
<keyword evidence="10" id="KW-1185">Reference proteome</keyword>
<reference evidence="9" key="2">
    <citation type="submission" date="2014-02" db="EMBL/GenBank/DDBJ databases">
        <title>Complete DNA sequence of /Kuraishia capsulata/ illustrates novel genomic features among budding yeasts (/Saccharomycotina/).</title>
        <authorList>
            <person name="Morales L."/>
            <person name="Noel B."/>
            <person name="Porcel B."/>
            <person name="Marcet-Houben M."/>
            <person name="Hullo M-F."/>
            <person name="Sacerdot C."/>
            <person name="Tekaia F."/>
            <person name="Leh-Louis V."/>
            <person name="Despons L."/>
            <person name="Khanna V."/>
            <person name="Aury J-M."/>
            <person name="Barbe V."/>
            <person name="Couloux A."/>
            <person name="Labadie K."/>
            <person name="Pelletier E."/>
            <person name="Souciet J-L."/>
            <person name="Boekhout T."/>
            <person name="Gabaldon T."/>
            <person name="Wincker P."/>
            <person name="Dujon B."/>
        </authorList>
    </citation>
    <scope>NUCLEOTIDE SEQUENCE</scope>
    <source>
        <strain evidence="9">CBS 1993</strain>
    </source>
</reference>
<gene>
    <name evidence="9" type="ORF">KUCA_T00000086001</name>
</gene>
<proteinExistence type="inferred from homology"/>
<evidence type="ECO:0000259" key="7">
    <source>
        <dbReference type="Pfam" id="PF00107"/>
    </source>
</evidence>
<name>W6MF89_9ASCO</name>